<dbReference type="RefSeq" id="WP_152172075.1">
    <property type="nucleotide sequence ID" value="NZ_CP045096.1"/>
</dbReference>
<dbReference type="KEGG" id="sphv:F9278_36330"/>
<evidence type="ECO:0000313" key="2">
    <source>
        <dbReference type="Proteomes" id="UP000327294"/>
    </source>
</evidence>
<evidence type="ECO:0000313" key="1">
    <source>
        <dbReference type="EMBL" id="QFR00745.1"/>
    </source>
</evidence>
<protein>
    <submittedName>
        <fullName evidence="1">Uncharacterized protein</fullName>
    </submittedName>
</protein>
<gene>
    <name evidence="1" type="ORF">F9278_36330</name>
</gene>
<name>A0A5P8KCK7_9ACTN</name>
<sequence length="97" mass="9951">MSTAYYDEAELGVDEACGEGMCQCRCGTGCVCGCECPGDSDEWQPGECDGCYGGPYCACEAGQGADYAEDCRCGPPVDEPPSEAALALARELGEAGL</sequence>
<reference evidence="1 2" key="1">
    <citation type="submission" date="2019-10" db="EMBL/GenBank/DDBJ databases">
        <title>Streptomyces sp. strain GY16 isolated from leaves of Broussonetia papyrifera.</title>
        <authorList>
            <person name="Mo P."/>
        </authorList>
    </citation>
    <scope>NUCLEOTIDE SEQUENCE [LARGE SCALE GENOMIC DNA]</scope>
    <source>
        <strain evidence="1 2">GY16</strain>
    </source>
</reference>
<dbReference type="Proteomes" id="UP000327294">
    <property type="component" value="Chromosome"/>
</dbReference>
<keyword evidence="2" id="KW-1185">Reference proteome</keyword>
<accession>A0A5P8KCK7</accession>
<organism evidence="1 2">
    <name type="scientific">Streptomyces phaeolivaceus</name>
    <dbReference type="NCBI Taxonomy" id="2653200"/>
    <lineage>
        <taxon>Bacteria</taxon>
        <taxon>Bacillati</taxon>
        <taxon>Actinomycetota</taxon>
        <taxon>Actinomycetes</taxon>
        <taxon>Kitasatosporales</taxon>
        <taxon>Streptomycetaceae</taxon>
        <taxon>Streptomyces</taxon>
    </lineage>
</organism>
<dbReference type="AlphaFoldDB" id="A0A5P8KCK7"/>
<proteinExistence type="predicted"/>
<dbReference type="EMBL" id="CP045096">
    <property type="protein sequence ID" value="QFR00745.1"/>
    <property type="molecule type" value="Genomic_DNA"/>
</dbReference>